<dbReference type="Proteomes" id="UP000027138">
    <property type="component" value="Unassembled WGS sequence"/>
</dbReference>
<proteinExistence type="inferred from homology"/>
<dbReference type="PANTHER" id="PTHR31374">
    <property type="entry name" value="AUXIN-INDUCED PROTEIN-LIKE-RELATED"/>
    <property type="match status" value="1"/>
</dbReference>
<evidence type="ECO:0000313" key="2">
    <source>
        <dbReference type="EMBL" id="KDP24648.1"/>
    </source>
</evidence>
<name>A0A067JP97_JATCU</name>
<evidence type="ECO:0000313" key="3">
    <source>
        <dbReference type="Proteomes" id="UP000027138"/>
    </source>
</evidence>
<dbReference type="InterPro" id="IPR003676">
    <property type="entry name" value="SAUR_fam"/>
</dbReference>
<dbReference type="PANTHER" id="PTHR31374:SF311">
    <property type="entry name" value="SMALL AUXIN-UP RNA"/>
    <property type="match status" value="1"/>
</dbReference>
<accession>A0A067JP97</accession>
<dbReference type="EMBL" id="KK915100">
    <property type="protein sequence ID" value="KDP24648.1"/>
    <property type="molecule type" value="Genomic_DNA"/>
</dbReference>
<sequence>MPSPRTFARQISSLISRNKFSFSFSSYKPLYAKLSESAKAQQGRRGHIAIYVGDECRRYEVPLKSLKFPALQELIKQSQDDYFDLKIDGPIILSSCTPDMFDQLLKRAKEFA</sequence>
<dbReference type="GO" id="GO:0009733">
    <property type="term" value="P:response to auxin"/>
    <property type="evidence" value="ECO:0007669"/>
    <property type="project" value="InterPro"/>
</dbReference>
<dbReference type="AlphaFoldDB" id="A0A067JP97"/>
<gene>
    <name evidence="2" type="ORF">JCGZ_25564</name>
</gene>
<reference evidence="2 3" key="1">
    <citation type="journal article" date="2014" name="PLoS ONE">
        <title>Global Analysis of Gene Expression Profiles in Physic Nut (Jatropha curcas L.) Seedlings Exposed to Salt Stress.</title>
        <authorList>
            <person name="Zhang L."/>
            <person name="Zhang C."/>
            <person name="Wu P."/>
            <person name="Chen Y."/>
            <person name="Li M."/>
            <person name="Jiang H."/>
            <person name="Wu G."/>
        </authorList>
    </citation>
    <scope>NUCLEOTIDE SEQUENCE [LARGE SCALE GENOMIC DNA]</scope>
    <source>
        <strain evidence="3">cv. GZQX0401</strain>
        <tissue evidence="2">Young leaves</tissue>
    </source>
</reference>
<evidence type="ECO:0000256" key="1">
    <source>
        <dbReference type="ARBA" id="ARBA00006974"/>
    </source>
</evidence>
<organism evidence="2 3">
    <name type="scientific">Jatropha curcas</name>
    <name type="common">Barbados nut</name>
    <dbReference type="NCBI Taxonomy" id="180498"/>
    <lineage>
        <taxon>Eukaryota</taxon>
        <taxon>Viridiplantae</taxon>
        <taxon>Streptophyta</taxon>
        <taxon>Embryophyta</taxon>
        <taxon>Tracheophyta</taxon>
        <taxon>Spermatophyta</taxon>
        <taxon>Magnoliopsida</taxon>
        <taxon>eudicotyledons</taxon>
        <taxon>Gunneridae</taxon>
        <taxon>Pentapetalae</taxon>
        <taxon>rosids</taxon>
        <taxon>fabids</taxon>
        <taxon>Malpighiales</taxon>
        <taxon>Euphorbiaceae</taxon>
        <taxon>Crotonoideae</taxon>
        <taxon>Jatropheae</taxon>
        <taxon>Jatropha</taxon>
    </lineage>
</organism>
<comment type="similarity">
    <text evidence="1">Belongs to the ARG7 family.</text>
</comment>
<dbReference type="Pfam" id="PF02519">
    <property type="entry name" value="Auxin_inducible"/>
    <property type="match status" value="1"/>
</dbReference>
<keyword evidence="3" id="KW-1185">Reference proteome</keyword>
<dbReference type="OrthoDB" id="835033at2759"/>
<protein>
    <submittedName>
        <fullName evidence="2">Uncharacterized protein</fullName>
    </submittedName>
</protein>